<dbReference type="AlphaFoldDB" id="A0AAV2SLR5"/>
<feature type="non-terminal residue" evidence="1">
    <location>
        <position position="400"/>
    </location>
</feature>
<gene>
    <name evidence="1" type="ORF">MNOR_LOCUS38172</name>
</gene>
<dbReference type="InterPro" id="IPR052482">
    <property type="entry name" value="mtLSU_mL37"/>
</dbReference>
<dbReference type="EMBL" id="CAXKWB010084050">
    <property type="protein sequence ID" value="CAL4208811.1"/>
    <property type="molecule type" value="Genomic_DNA"/>
</dbReference>
<dbReference type="PANTHER" id="PTHR15889">
    <property type="entry name" value="MITOCHONDRIAL RIBOSOMAL PROTEIN L37"/>
    <property type="match status" value="1"/>
</dbReference>
<comment type="caution">
    <text evidence="1">The sequence shown here is derived from an EMBL/GenBank/DDBJ whole genome shotgun (WGS) entry which is preliminary data.</text>
</comment>
<organism evidence="1 2">
    <name type="scientific">Meganyctiphanes norvegica</name>
    <name type="common">Northern krill</name>
    <name type="synonym">Thysanopoda norvegica</name>
    <dbReference type="NCBI Taxonomy" id="48144"/>
    <lineage>
        <taxon>Eukaryota</taxon>
        <taxon>Metazoa</taxon>
        <taxon>Ecdysozoa</taxon>
        <taxon>Arthropoda</taxon>
        <taxon>Crustacea</taxon>
        <taxon>Multicrustacea</taxon>
        <taxon>Malacostraca</taxon>
        <taxon>Eumalacostraca</taxon>
        <taxon>Eucarida</taxon>
        <taxon>Euphausiacea</taxon>
        <taxon>Euphausiidae</taxon>
        <taxon>Meganyctiphanes</taxon>
    </lineage>
</organism>
<sequence length="400" mass="45999">MKTTEVKCAMNLGSAFRFKWMIQGRKRVADTGAESILAAKGIHVVDPEEVFTQAYVKHQVPEHLLKKSNSEEAHANVPKQKPCYIFHKRFSPIAGISQVQHITNSVVRNELPESILGVIKENSTEEDEYVKESIVHAHLLDSHQEKLPRIIDVVNRPGWSFPREYGIPLWRKNNSLTYQLQLILDKNNQQPTSRYFLENGKSQVSFNHFGEFCHMIHEAAFILVSTKCINPILSNDKINETKIEVIPDIYPLSPLINCHPQTKYELKESSSVPNSNLYPHTVHVHHNQPIVRMKDDEFYARSLIHSFSHAAAYAKSYSKQTDGILEKPVVLQCVHNIKEKYHFSVFQLNTLDLTSSIKNVFWTQPYLHLFNDCIFKGGMPKLEGYNPQVFKMLKAFHIQA</sequence>
<evidence type="ECO:0000313" key="1">
    <source>
        <dbReference type="EMBL" id="CAL4208811.1"/>
    </source>
</evidence>
<dbReference type="GO" id="GO:0005739">
    <property type="term" value="C:mitochondrion"/>
    <property type="evidence" value="ECO:0007669"/>
    <property type="project" value="TreeGrafter"/>
</dbReference>
<keyword evidence="2" id="KW-1185">Reference proteome</keyword>
<name>A0AAV2SLR5_MEGNR</name>
<reference evidence="1 2" key="1">
    <citation type="submission" date="2024-05" db="EMBL/GenBank/DDBJ databases">
        <authorList>
            <person name="Wallberg A."/>
        </authorList>
    </citation>
    <scope>NUCLEOTIDE SEQUENCE [LARGE SCALE GENOMIC DNA]</scope>
</reference>
<protein>
    <recommendedName>
        <fullName evidence="3">39S ribosomal protein L37, mitochondrial</fullName>
    </recommendedName>
</protein>
<proteinExistence type="predicted"/>
<accession>A0AAV2SLR5</accession>
<dbReference type="PANTHER" id="PTHR15889:SF2">
    <property type="entry name" value="LARGE RIBOSOMAL SUBUNIT PROTEIN ML37"/>
    <property type="match status" value="1"/>
</dbReference>
<evidence type="ECO:0000313" key="2">
    <source>
        <dbReference type="Proteomes" id="UP001497623"/>
    </source>
</evidence>
<evidence type="ECO:0008006" key="3">
    <source>
        <dbReference type="Google" id="ProtNLM"/>
    </source>
</evidence>
<dbReference type="Proteomes" id="UP001497623">
    <property type="component" value="Unassembled WGS sequence"/>
</dbReference>